<evidence type="ECO:0000313" key="3">
    <source>
        <dbReference type="EMBL" id="BAJ64383.1"/>
    </source>
</evidence>
<feature type="region of interest" description="Disordered" evidence="1">
    <location>
        <begin position="1"/>
        <end position="78"/>
    </location>
</feature>
<gene>
    <name evidence="3" type="ordered locus">ANT_23570</name>
</gene>
<protein>
    <submittedName>
        <fullName evidence="3">Uncharacterized protein</fullName>
    </submittedName>
</protein>
<evidence type="ECO:0000256" key="1">
    <source>
        <dbReference type="SAM" id="MobiDB-lite"/>
    </source>
</evidence>
<accession>E8MYP7</accession>
<dbReference type="STRING" id="926569.ANT_23570"/>
<dbReference type="RefSeq" id="WP_013560749.1">
    <property type="nucleotide sequence ID" value="NC_014960.1"/>
</dbReference>
<keyword evidence="2" id="KW-0472">Membrane</keyword>
<dbReference type="HOGENOM" id="CLU_1944225_0_0_0"/>
<keyword evidence="2" id="KW-1133">Transmembrane helix</keyword>
<proteinExistence type="predicted"/>
<dbReference type="Proteomes" id="UP000008922">
    <property type="component" value="Chromosome"/>
</dbReference>
<sequence length="129" mass="13881">MSDEPKPLDALTPEEPPSQPETGETETPELFTPPPLDASPEPYTAPSPEEAKAPEAPFAPPEPPPTQAPSTIPTPSPQKKGLAWWVIVLIVLVVLCCCCVATGLIGWGLYRMLEEQGVVSNLLLFIRLV</sequence>
<keyword evidence="2" id="KW-0812">Transmembrane</keyword>
<name>E8MYP7_ANATU</name>
<evidence type="ECO:0000256" key="2">
    <source>
        <dbReference type="SAM" id="Phobius"/>
    </source>
</evidence>
<dbReference type="KEGG" id="atm:ANT_23570"/>
<feature type="transmembrane region" description="Helical" evidence="2">
    <location>
        <begin position="82"/>
        <end position="110"/>
    </location>
</feature>
<organism evidence="3 4">
    <name type="scientific">Anaerolinea thermophila (strain DSM 14523 / JCM 11388 / NBRC 100420 / UNI-1)</name>
    <dbReference type="NCBI Taxonomy" id="926569"/>
    <lineage>
        <taxon>Bacteria</taxon>
        <taxon>Bacillati</taxon>
        <taxon>Chloroflexota</taxon>
        <taxon>Anaerolineae</taxon>
        <taxon>Anaerolineales</taxon>
        <taxon>Anaerolineaceae</taxon>
        <taxon>Anaerolinea</taxon>
    </lineage>
</organism>
<dbReference type="InParanoid" id="E8MYP7"/>
<feature type="compositionally biased region" description="Pro residues" evidence="1">
    <location>
        <begin position="57"/>
        <end position="76"/>
    </location>
</feature>
<reference evidence="3 4" key="1">
    <citation type="submission" date="2010-12" db="EMBL/GenBank/DDBJ databases">
        <title>Whole genome sequence of Anaerolinea thermophila UNI-1.</title>
        <authorList>
            <person name="Narita-Yamada S."/>
            <person name="Kishi E."/>
            <person name="Watanabe Y."/>
            <person name="Takasaki K."/>
            <person name="Ankai A."/>
            <person name="Oguchi A."/>
            <person name="Fukui S."/>
            <person name="Takahashi M."/>
            <person name="Yashiro I."/>
            <person name="Hosoyama A."/>
            <person name="Sekiguchi Y."/>
            <person name="Hanada S."/>
            <person name="Fujita N."/>
        </authorList>
    </citation>
    <scope>NUCLEOTIDE SEQUENCE [LARGE SCALE GENOMIC DNA]</scope>
    <source>
        <strain evidence="4">DSM 14523 / JCM 11388 / NBRC 100420 / UNI-1</strain>
    </source>
</reference>
<evidence type="ECO:0000313" key="4">
    <source>
        <dbReference type="Proteomes" id="UP000008922"/>
    </source>
</evidence>
<dbReference type="EMBL" id="AP012029">
    <property type="protein sequence ID" value="BAJ64383.1"/>
    <property type="molecule type" value="Genomic_DNA"/>
</dbReference>
<dbReference type="AlphaFoldDB" id="E8MYP7"/>
<keyword evidence="4" id="KW-1185">Reference proteome</keyword>